<dbReference type="GO" id="GO:0060070">
    <property type="term" value="P:canonical Wnt signaling pathway"/>
    <property type="evidence" value="ECO:0007669"/>
    <property type="project" value="TreeGrafter"/>
</dbReference>
<dbReference type="GO" id="GO:0005886">
    <property type="term" value="C:plasma membrane"/>
    <property type="evidence" value="ECO:0007669"/>
    <property type="project" value="TreeGrafter"/>
</dbReference>
<sequence length="327" mass="36625">MVYTKALTILLVLLVLTEILNAQQATAGRRQRGGRNNQQQTRNRGSGGRRGGGGRPASSPADEEGSTQNTDNACEEIQVPMCKGLIGYTQTKLPNRFNHTTQLQAYRVLEHMWAMIDRGCSDNLRLLACSLYLPKCDGPRRAGQEPCANTCKMTQRVCQPRLEELGYTWPAAFDCDALPKRACIRHLAQHNTCDRPYTLCERIDLPMCQNVSFTVGMFPNMFGQCHRSQIITEMEQFQPLLDSNCSPNLRFFLCGVYMPFCTHTEGQLSLPCQEVCTEVRVACGPTYTRLSGGLPWPNKFQCHRYPSAANTNNTCVMPDDAPTMNLQ</sequence>
<feature type="chain" id="PRO_5015482420" description="FZ domain-containing protein" evidence="5">
    <location>
        <begin position="23"/>
        <end position="327"/>
    </location>
</feature>
<dbReference type="InterPro" id="IPR020067">
    <property type="entry name" value="Frizzled_dom"/>
</dbReference>
<evidence type="ECO:0000259" key="6">
    <source>
        <dbReference type="PROSITE" id="PS50038"/>
    </source>
</evidence>
<dbReference type="PANTHER" id="PTHR11309">
    <property type="entry name" value="FRIZZLED"/>
    <property type="match status" value="1"/>
</dbReference>
<dbReference type="OMA" id="FQCHRYP"/>
<feature type="disulfide bond" evidence="3">
    <location>
        <begin position="245"/>
        <end position="283"/>
    </location>
</feature>
<name>A0A2T7PS43_POMCA</name>
<protein>
    <recommendedName>
        <fullName evidence="6">FZ domain-containing protein</fullName>
    </recommendedName>
</protein>
<dbReference type="EMBL" id="PZQS01000002">
    <property type="protein sequence ID" value="PVD36235.1"/>
    <property type="molecule type" value="Genomic_DNA"/>
</dbReference>
<evidence type="ECO:0000256" key="4">
    <source>
        <dbReference type="SAM" id="MobiDB-lite"/>
    </source>
</evidence>
<keyword evidence="2 3" id="KW-1015">Disulfide bond</keyword>
<feature type="compositionally biased region" description="Low complexity" evidence="4">
    <location>
        <begin position="25"/>
        <end position="44"/>
    </location>
</feature>
<evidence type="ECO:0000313" key="8">
    <source>
        <dbReference type="Proteomes" id="UP000245119"/>
    </source>
</evidence>
<feature type="disulfide bond" evidence="3">
    <location>
        <begin position="208"/>
        <end position="254"/>
    </location>
</feature>
<evidence type="ECO:0000313" key="7">
    <source>
        <dbReference type="EMBL" id="PVD36235.1"/>
    </source>
</evidence>
<keyword evidence="5" id="KW-0732">Signal</keyword>
<keyword evidence="8" id="KW-1185">Reference proteome</keyword>
<organism evidence="7 8">
    <name type="scientific">Pomacea canaliculata</name>
    <name type="common">Golden apple snail</name>
    <dbReference type="NCBI Taxonomy" id="400727"/>
    <lineage>
        <taxon>Eukaryota</taxon>
        <taxon>Metazoa</taxon>
        <taxon>Spiralia</taxon>
        <taxon>Lophotrochozoa</taxon>
        <taxon>Mollusca</taxon>
        <taxon>Gastropoda</taxon>
        <taxon>Caenogastropoda</taxon>
        <taxon>Architaenioglossa</taxon>
        <taxon>Ampullarioidea</taxon>
        <taxon>Ampullariidae</taxon>
        <taxon>Pomacea</taxon>
    </lineage>
</organism>
<feature type="disulfide bond" evidence="3">
    <location>
        <begin position="151"/>
        <end position="175"/>
    </location>
</feature>
<proteinExistence type="predicted"/>
<feature type="compositionally biased region" description="Gly residues" evidence="4">
    <location>
        <begin position="45"/>
        <end position="55"/>
    </location>
</feature>
<feature type="region of interest" description="Disordered" evidence="4">
    <location>
        <begin position="25"/>
        <end position="69"/>
    </location>
</feature>
<dbReference type="STRING" id="400727.A0A2T7PS43"/>
<dbReference type="SUPFAM" id="SSF63501">
    <property type="entry name" value="Frizzled cysteine-rich domain"/>
    <property type="match status" value="2"/>
</dbReference>
<reference evidence="7 8" key="1">
    <citation type="submission" date="2018-04" db="EMBL/GenBank/DDBJ databases">
        <title>The genome of golden apple snail Pomacea canaliculata provides insight into stress tolerance and invasive adaptation.</title>
        <authorList>
            <person name="Liu C."/>
            <person name="Liu B."/>
            <person name="Ren Y."/>
            <person name="Zhang Y."/>
            <person name="Wang H."/>
            <person name="Li S."/>
            <person name="Jiang F."/>
            <person name="Yin L."/>
            <person name="Zhang G."/>
            <person name="Qian W."/>
            <person name="Fan W."/>
        </authorList>
    </citation>
    <scope>NUCLEOTIDE SEQUENCE [LARGE SCALE GENOMIC DNA]</scope>
    <source>
        <strain evidence="7">SZHN2017</strain>
        <tissue evidence="7">Muscle</tissue>
    </source>
</reference>
<dbReference type="GO" id="GO:0042813">
    <property type="term" value="F:Wnt receptor activity"/>
    <property type="evidence" value="ECO:0007669"/>
    <property type="project" value="TreeGrafter"/>
</dbReference>
<dbReference type="AlphaFoldDB" id="A0A2T7PS43"/>
<feature type="domain" description="FZ" evidence="6">
    <location>
        <begin position="200"/>
        <end position="318"/>
    </location>
</feature>
<feature type="disulfide bond" evidence="3">
    <location>
        <begin position="120"/>
        <end position="158"/>
    </location>
</feature>
<gene>
    <name evidence="7" type="ORF">C0Q70_03213</name>
</gene>
<evidence type="ECO:0000256" key="5">
    <source>
        <dbReference type="SAM" id="SignalP"/>
    </source>
</evidence>
<evidence type="ECO:0000256" key="1">
    <source>
        <dbReference type="ARBA" id="ARBA00022473"/>
    </source>
</evidence>
<dbReference type="PROSITE" id="PS50038">
    <property type="entry name" value="FZ"/>
    <property type="match status" value="2"/>
</dbReference>
<feature type="domain" description="FZ" evidence="6">
    <location>
        <begin position="69"/>
        <end position="186"/>
    </location>
</feature>
<dbReference type="InterPro" id="IPR015526">
    <property type="entry name" value="Frizzled/SFRP"/>
</dbReference>
<dbReference type="Proteomes" id="UP000245119">
    <property type="component" value="Linkage Group LG2"/>
</dbReference>
<feature type="signal peptide" evidence="5">
    <location>
        <begin position="1"/>
        <end position="22"/>
    </location>
</feature>
<dbReference type="CDD" id="cd07066">
    <property type="entry name" value="CRD_FZ"/>
    <property type="match status" value="1"/>
</dbReference>
<evidence type="ECO:0000256" key="2">
    <source>
        <dbReference type="ARBA" id="ARBA00023157"/>
    </source>
</evidence>
<dbReference type="Pfam" id="PF01392">
    <property type="entry name" value="Fz"/>
    <property type="match status" value="2"/>
</dbReference>
<comment type="caution">
    <text evidence="7">The sequence shown here is derived from an EMBL/GenBank/DDBJ whole genome shotgun (WGS) entry which is preliminary data.</text>
</comment>
<dbReference type="InterPro" id="IPR036790">
    <property type="entry name" value="Frizzled_dom_sf"/>
</dbReference>
<comment type="caution">
    <text evidence="3">Lacks conserved residue(s) required for the propagation of feature annotation.</text>
</comment>
<dbReference type="Gene3D" id="1.10.2000.10">
    <property type="entry name" value="Frizzled cysteine-rich domain"/>
    <property type="match status" value="2"/>
</dbReference>
<dbReference type="PANTHER" id="PTHR11309:SF126">
    <property type="entry name" value="FRIZZLED-2"/>
    <property type="match status" value="1"/>
</dbReference>
<dbReference type="SMART" id="SM00063">
    <property type="entry name" value="FRI"/>
    <property type="match status" value="2"/>
</dbReference>
<accession>A0A2T7PS43</accession>
<dbReference type="OrthoDB" id="10053709at2759"/>
<keyword evidence="1" id="KW-0217">Developmental protein</keyword>
<evidence type="ECO:0000256" key="3">
    <source>
        <dbReference type="PROSITE-ProRule" id="PRU00090"/>
    </source>
</evidence>
<feature type="disulfide bond" evidence="3">
    <location>
        <begin position="200"/>
        <end position="261"/>
    </location>
</feature>
<dbReference type="GO" id="GO:0017147">
    <property type="term" value="F:Wnt-protein binding"/>
    <property type="evidence" value="ECO:0007669"/>
    <property type="project" value="TreeGrafter"/>
</dbReference>
<dbReference type="GO" id="GO:0035567">
    <property type="term" value="P:non-canonical Wnt signaling pathway"/>
    <property type="evidence" value="ECO:0007669"/>
    <property type="project" value="TreeGrafter"/>
</dbReference>